<feature type="compositionally biased region" description="Basic and acidic residues" evidence="1">
    <location>
        <begin position="200"/>
        <end position="272"/>
    </location>
</feature>
<accession>A0A7H1QDC9</accession>
<name>A0A7H1QDC9_9ACTN</name>
<dbReference type="EMBL" id="CP051008">
    <property type="protein sequence ID" value="QNT98309.1"/>
    <property type="molecule type" value="Genomic_DNA"/>
</dbReference>
<feature type="region of interest" description="Disordered" evidence="1">
    <location>
        <begin position="200"/>
        <end position="315"/>
    </location>
</feature>
<evidence type="ECO:0000256" key="1">
    <source>
        <dbReference type="SAM" id="MobiDB-lite"/>
    </source>
</evidence>
<keyword evidence="2" id="KW-0614">Plasmid</keyword>
<proteinExistence type="predicted"/>
<dbReference type="RefSeq" id="WP_051850665.1">
    <property type="nucleotide sequence ID" value="NZ_CP051008.1"/>
</dbReference>
<feature type="region of interest" description="Disordered" evidence="1">
    <location>
        <begin position="1"/>
        <end position="25"/>
    </location>
</feature>
<gene>
    <name evidence="2" type="ORF">HEP81_08081</name>
</gene>
<sequence>MSAPTAPRPKQAGPPNNPVPTAPVSADDAAKAKKSIAKLDEVLAMVTKALLTLGGGALIFTCVNVTRFGVSHEIPWYIAWMLDPLASLALITVLYVDGVLAEHGGDYKPGGWPFLLRWTAGLSTWVMNCWTSLYPDGHFHFIPQKPDAGGILLHSVAPALLILLAEAATGYRKYATRRRGELIAIIATFEGAKAAEREAAEKRARQEAEREAAAKREEAEREAAAKRAEAEREADRREREENARLENERRQAEIEAASRTRREEIEAERERLALTARTAEIEANRRKAEAEIEDRRRREQWEQDQAERDREAARQAEIVKAEAQAEALRKEADAQAQALRTEAEAAAEAERIRAEAEARALEEAEKLKRERALERAAAKARGTSESAVARTSISAGRASENGVALSAVPALTASENGGRIPREVREKQRDEAERYIAKCSLSGIAPDLERLGNQYGKGETWVGDRVRAAKKRLADEDGFEESVIADALDVFEDDDSDSAGAA</sequence>
<feature type="compositionally biased region" description="Basic and acidic residues" evidence="1">
    <location>
        <begin position="348"/>
        <end position="377"/>
    </location>
</feature>
<feature type="region of interest" description="Disordered" evidence="1">
    <location>
        <begin position="329"/>
        <end position="401"/>
    </location>
</feature>
<dbReference type="AlphaFoldDB" id="A0A7H1QDC9"/>
<reference evidence="2 3" key="1">
    <citation type="submission" date="2020-04" db="EMBL/GenBank/DDBJ databases">
        <title>Characterization and engineering of Streptomyces griseofuscus DSM40191 as a potential heterologous host for expression of BGCs.</title>
        <authorList>
            <person name="Gren T."/>
            <person name="Whitford C.M."/>
            <person name="Mohite O.S."/>
            <person name="Joergensen T.S."/>
            <person name="Nielsen J.B."/>
            <person name="Lee S.Y."/>
            <person name="Weber T."/>
        </authorList>
    </citation>
    <scope>NUCLEOTIDE SEQUENCE [LARGE SCALE GENOMIC DNA]</scope>
    <source>
        <strain evidence="2 3">DSM 40191</strain>
        <plasmid evidence="2 3">pSGRIFU2</plasmid>
    </source>
</reference>
<feature type="compositionally biased region" description="Polar residues" evidence="1">
    <location>
        <begin position="383"/>
        <end position="394"/>
    </location>
</feature>
<feature type="compositionally biased region" description="Low complexity" evidence="1">
    <location>
        <begin position="334"/>
        <end position="346"/>
    </location>
</feature>
<dbReference type="Proteomes" id="UP000516422">
    <property type="component" value="Plasmid pSGRIFU2"/>
</dbReference>
<evidence type="ECO:0008006" key="4">
    <source>
        <dbReference type="Google" id="ProtNLM"/>
    </source>
</evidence>
<dbReference type="GeneID" id="91467553"/>
<dbReference type="KEGG" id="sgf:HEP81_08081"/>
<evidence type="ECO:0000313" key="2">
    <source>
        <dbReference type="EMBL" id="QNT98309.1"/>
    </source>
</evidence>
<evidence type="ECO:0000313" key="3">
    <source>
        <dbReference type="Proteomes" id="UP000516422"/>
    </source>
</evidence>
<organism evidence="2 3">
    <name type="scientific">Streptomyces griseofuscus</name>
    <dbReference type="NCBI Taxonomy" id="146922"/>
    <lineage>
        <taxon>Bacteria</taxon>
        <taxon>Bacillati</taxon>
        <taxon>Actinomycetota</taxon>
        <taxon>Actinomycetes</taxon>
        <taxon>Kitasatosporales</taxon>
        <taxon>Streptomycetaceae</taxon>
        <taxon>Streptomyces</taxon>
    </lineage>
</organism>
<geneLocation type="plasmid" evidence="2 3">
    <name>pSGRIFU2</name>
</geneLocation>
<protein>
    <recommendedName>
        <fullName evidence="4">DUF2637 domain-containing protein</fullName>
    </recommendedName>
</protein>
<feature type="compositionally biased region" description="Basic and acidic residues" evidence="1">
    <location>
        <begin position="279"/>
        <end position="315"/>
    </location>
</feature>